<comment type="similarity">
    <text evidence="6">Belongs to the class I-like SAM-binding methyltransferase superfamily. C5-methyltransferase family.</text>
</comment>
<name>A0ABR9QHB1_9BACI</name>
<evidence type="ECO:0000256" key="6">
    <source>
        <dbReference type="PROSITE-ProRule" id="PRU01016"/>
    </source>
</evidence>
<dbReference type="Gene3D" id="3.40.50.150">
    <property type="entry name" value="Vaccinia Virus protein VP39"/>
    <property type="match status" value="1"/>
</dbReference>
<organism evidence="7 8">
    <name type="scientific">Litchfieldia luteola</name>
    <dbReference type="NCBI Taxonomy" id="682179"/>
    <lineage>
        <taxon>Bacteria</taxon>
        <taxon>Bacillati</taxon>
        <taxon>Bacillota</taxon>
        <taxon>Bacilli</taxon>
        <taxon>Bacillales</taxon>
        <taxon>Bacillaceae</taxon>
        <taxon>Litchfieldia</taxon>
    </lineage>
</organism>
<dbReference type="GO" id="GO:0032259">
    <property type="term" value="P:methylation"/>
    <property type="evidence" value="ECO:0007669"/>
    <property type="project" value="UniProtKB-KW"/>
</dbReference>
<dbReference type="Proteomes" id="UP001516662">
    <property type="component" value="Unassembled WGS sequence"/>
</dbReference>
<dbReference type="PROSITE" id="PS00094">
    <property type="entry name" value="C5_MTASE_1"/>
    <property type="match status" value="1"/>
</dbReference>
<dbReference type="PRINTS" id="PR00105">
    <property type="entry name" value="C5METTRFRASE"/>
</dbReference>
<dbReference type="PROSITE" id="PS51679">
    <property type="entry name" value="SAM_MT_C5"/>
    <property type="match status" value="1"/>
</dbReference>
<evidence type="ECO:0000313" key="7">
    <source>
        <dbReference type="EMBL" id="MBE4907883.1"/>
    </source>
</evidence>
<gene>
    <name evidence="7" type="ORF">IMZ08_07425</name>
</gene>
<dbReference type="PANTHER" id="PTHR46098:SF1">
    <property type="entry name" value="TRNA (CYTOSINE(38)-C(5))-METHYLTRANSFERASE"/>
    <property type="match status" value="1"/>
</dbReference>
<evidence type="ECO:0000256" key="4">
    <source>
        <dbReference type="ARBA" id="ARBA00022691"/>
    </source>
</evidence>
<dbReference type="InterPro" id="IPR018117">
    <property type="entry name" value="C5_DNA_meth_AS"/>
</dbReference>
<dbReference type="PANTHER" id="PTHR46098">
    <property type="entry name" value="TRNA (CYTOSINE(38)-C(5))-METHYLTRANSFERASE"/>
    <property type="match status" value="1"/>
</dbReference>
<proteinExistence type="inferred from homology"/>
<keyword evidence="3 6" id="KW-0808">Transferase</keyword>
<evidence type="ECO:0000256" key="3">
    <source>
        <dbReference type="ARBA" id="ARBA00022679"/>
    </source>
</evidence>
<dbReference type="RefSeq" id="WP_193535357.1">
    <property type="nucleotide sequence ID" value="NZ_JADCLJ010000018.1"/>
</dbReference>
<dbReference type="InterPro" id="IPR001525">
    <property type="entry name" value="C5_MeTfrase"/>
</dbReference>
<feature type="active site" evidence="6">
    <location>
        <position position="82"/>
    </location>
</feature>
<dbReference type="InterPro" id="IPR029063">
    <property type="entry name" value="SAM-dependent_MTases_sf"/>
</dbReference>
<dbReference type="Gene3D" id="3.90.120.10">
    <property type="entry name" value="DNA Methylase, subunit A, domain 2"/>
    <property type="match status" value="1"/>
</dbReference>
<dbReference type="Pfam" id="PF00145">
    <property type="entry name" value="DNA_methylase"/>
    <property type="match status" value="1"/>
</dbReference>
<evidence type="ECO:0000313" key="8">
    <source>
        <dbReference type="Proteomes" id="UP001516662"/>
    </source>
</evidence>
<keyword evidence="8" id="KW-1185">Reference proteome</keyword>
<keyword evidence="5" id="KW-0680">Restriction system</keyword>
<evidence type="ECO:0000256" key="1">
    <source>
        <dbReference type="ARBA" id="ARBA00011975"/>
    </source>
</evidence>
<dbReference type="GO" id="GO:0008168">
    <property type="term" value="F:methyltransferase activity"/>
    <property type="evidence" value="ECO:0007669"/>
    <property type="project" value="UniProtKB-KW"/>
</dbReference>
<protein>
    <recommendedName>
        <fullName evidence="1">DNA (cytosine-5-)-methyltransferase</fullName>
        <ecNumber evidence="1">2.1.1.37</ecNumber>
    </recommendedName>
</protein>
<dbReference type="SUPFAM" id="SSF53335">
    <property type="entry name" value="S-adenosyl-L-methionine-dependent methyltransferases"/>
    <property type="match status" value="1"/>
</dbReference>
<evidence type="ECO:0000256" key="2">
    <source>
        <dbReference type="ARBA" id="ARBA00022603"/>
    </source>
</evidence>
<accession>A0ABR9QHB1</accession>
<keyword evidence="2 6" id="KW-0489">Methyltransferase</keyword>
<dbReference type="EC" id="2.1.1.37" evidence="1"/>
<dbReference type="InterPro" id="IPR050750">
    <property type="entry name" value="C5-MTase"/>
</dbReference>
<reference evidence="7 8" key="1">
    <citation type="submission" date="2020-10" db="EMBL/GenBank/DDBJ databases">
        <title>Bacillus sp. HD4P25, an endophyte from a halophyte.</title>
        <authorList>
            <person name="Sun J.-Q."/>
        </authorList>
    </citation>
    <scope>NUCLEOTIDE SEQUENCE [LARGE SCALE GENOMIC DNA]</scope>
    <source>
        <strain evidence="7 8">YIM 93174</strain>
    </source>
</reference>
<evidence type="ECO:0000256" key="5">
    <source>
        <dbReference type="ARBA" id="ARBA00022747"/>
    </source>
</evidence>
<comment type="caution">
    <text evidence="7">The sequence shown here is derived from an EMBL/GenBank/DDBJ whole genome shotgun (WGS) entry which is preliminary data.</text>
</comment>
<keyword evidence="4 6" id="KW-0949">S-adenosyl-L-methionine</keyword>
<sequence>MNKLKGLSLFANIGVAEALLEEIGVEVKIANELDERRARFYKHLYPETEMITGDITREEVYYEIINKAKEAEIDFIMATPPCQGMSTVGKKDPTDPRNQLISYALKAIIDLKPMFVLLENVPRQNKTKVRFNDKEILIPDFIKSLLSSDYHINDTVLNVADFGVPQNRERSIFLLTRKDIKFIWEFPEKENSPIITLEDAIGHLPSLDPLIQGYKMEEILKVFPDFLNKKKEGEAVSKWHTPPKHKIRHIEVMMYTPEGKSALENDEFYPKKVSGERIVGFKNTYKRQWWDKPAYTVTTYNGAVCSHDNVHPGRPVSADKYGRTIYSDPRVLSIYELLIVMSLPLNWNIPEWADESVIRHSIGEGIPPLMVKKLFRMITNSSDKIERRHIVNV</sequence>
<dbReference type="EMBL" id="JADCLJ010000018">
    <property type="protein sequence ID" value="MBE4907883.1"/>
    <property type="molecule type" value="Genomic_DNA"/>
</dbReference>